<dbReference type="InterPro" id="IPR000182">
    <property type="entry name" value="GNAT_dom"/>
</dbReference>
<dbReference type="Gene3D" id="3.40.630.30">
    <property type="match status" value="1"/>
</dbReference>
<dbReference type="GO" id="GO:0008080">
    <property type="term" value="F:N-acetyltransferase activity"/>
    <property type="evidence" value="ECO:0007669"/>
    <property type="project" value="InterPro"/>
</dbReference>
<comment type="caution">
    <text evidence="4">The sequence shown here is derived from an EMBL/GenBank/DDBJ whole genome shotgun (WGS) entry which is preliminary data.</text>
</comment>
<dbReference type="PATRIC" id="fig|378806.16.peg.6041"/>
<evidence type="ECO:0000256" key="2">
    <source>
        <dbReference type="SAM" id="MobiDB-lite"/>
    </source>
</evidence>
<dbReference type="PROSITE" id="PS51186">
    <property type="entry name" value="GNAT"/>
    <property type="match status" value="1"/>
</dbReference>
<protein>
    <submittedName>
        <fullName evidence="4">Transcriptional regulatory protein</fullName>
    </submittedName>
</protein>
<sequence>MDSLQHFVDHAGGRSAPHRGSAPMANTAPSKPPYILRHHQPGDLGWIIHRHGVLYHQEYGWDERFEAVAASVAAEFLQKFDPARERCWIAEWNGERAGSVVLMKKTDEVAKLRLLLVEPKARGLGIGARLVDECLRFARQVGYRRMTLWTNSLLVSARSIYEKAGFELIHSEPHSLFGSGLIGETWEREL</sequence>
<evidence type="ECO:0000313" key="5">
    <source>
        <dbReference type="Proteomes" id="UP000032702"/>
    </source>
</evidence>
<dbReference type="InterPro" id="IPR016181">
    <property type="entry name" value="Acyl_CoA_acyltransferase"/>
</dbReference>
<dbReference type="AlphaFoldDB" id="Q093I7"/>
<dbReference type="PANTHER" id="PTHR13947">
    <property type="entry name" value="GNAT FAMILY N-ACETYLTRANSFERASE"/>
    <property type="match status" value="1"/>
</dbReference>
<feature type="region of interest" description="Disordered" evidence="2">
    <location>
        <begin position="8"/>
        <end position="33"/>
    </location>
</feature>
<dbReference type="EMBL" id="AAMD01000045">
    <property type="protein sequence ID" value="EAU66900.1"/>
    <property type="molecule type" value="Genomic_DNA"/>
</dbReference>
<accession>Q093I7</accession>
<dbReference type="PANTHER" id="PTHR13947:SF37">
    <property type="entry name" value="LD18367P"/>
    <property type="match status" value="1"/>
</dbReference>
<dbReference type="InterPro" id="IPR050769">
    <property type="entry name" value="NAT_camello-type"/>
</dbReference>
<dbReference type="SUPFAM" id="SSF55729">
    <property type="entry name" value="Acyl-CoA N-acyltransferases (Nat)"/>
    <property type="match status" value="1"/>
</dbReference>
<dbReference type="CDD" id="cd04301">
    <property type="entry name" value="NAT_SF"/>
    <property type="match status" value="1"/>
</dbReference>
<proteinExistence type="predicted"/>
<feature type="domain" description="N-acetyltransferase" evidence="3">
    <location>
        <begin position="34"/>
        <end position="187"/>
    </location>
</feature>
<evidence type="ECO:0000256" key="1">
    <source>
        <dbReference type="ARBA" id="ARBA00022679"/>
    </source>
</evidence>
<organism evidence="4 5">
    <name type="scientific">Stigmatella aurantiaca (strain DW4/3-1)</name>
    <dbReference type="NCBI Taxonomy" id="378806"/>
    <lineage>
        <taxon>Bacteria</taxon>
        <taxon>Pseudomonadati</taxon>
        <taxon>Myxococcota</taxon>
        <taxon>Myxococcia</taxon>
        <taxon>Myxococcales</taxon>
        <taxon>Cystobacterineae</taxon>
        <taxon>Archangiaceae</taxon>
        <taxon>Stigmatella</taxon>
    </lineage>
</organism>
<evidence type="ECO:0000313" key="4">
    <source>
        <dbReference type="EMBL" id="EAU66900.1"/>
    </source>
</evidence>
<evidence type="ECO:0000259" key="3">
    <source>
        <dbReference type="PROSITE" id="PS51186"/>
    </source>
</evidence>
<gene>
    <name evidence="4" type="ORF">STIAU_3188</name>
</gene>
<reference evidence="4 5" key="1">
    <citation type="submission" date="2006-04" db="EMBL/GenBank/DDBJ databases">
        <authorList>
            <person name="Nierman W.C."/>
        </authorList>
    </citation>
    <scope>NUCLEOTIDE SEQUENCE [LARGE SCALE GENOMIC DNA]</scope>
    <source>
        <strain evidence="4 5">DW4/3-1</strain>
    </source>
</reference>
<dbReference type="Proteomes" id="UP000032702">
    <property type="component" value="Unassembled WGS sequence"/>
</dbReference>
<keyword evidence="1" id="KW-0808">Transferase</keyword>
<dbReference type="Pfam" id="PF00583">
    <property type="entry name" value="Acetyltransf_1"/>
    <property type="match status" value="1"/>
</dbReference>
<name>Q093I7_STIAD</name>